<evidence type="ECO:0000256" key="6">
    <source>
        <dbReference type="ARBA" id="ARBA00023136"/>
    </source>
</evidence>
<keyword evidence="3 8" id="KW-0812">Transmembrane</keyword>
<dbReference type="GO" id="GO:0051205">
    <property type="term" value="P:protein insertion into membrane"/>
    <property type="evidence" value="ECO:0007669"/>
    <property type="project" value="UniProtKB-UniRule"/>
</dbReference>
<feature type="domain" description="POTRA" evidence="10">
    <location>
        <begin position="374"/>
        <end position="447"/>
    </location>
</feature>
<protein>
    <recommendedName>
        <fullName evidence="8 9">Outer membrane protein assembly factor BamA</fullName>
    </recommendedName>
</protein>
<comment type="similarity">
    <text evidence="8">Belongs to the BamA family.</text>
</comment>
<feature type="domain" description="POTRA" evidence="10">
    <location>
        <begin position="121"/>
        <end position="198"/>
    </location>
</feature>
<evidence type="ECO:0000313" key="12">
    <source>
        <dbReference type="Proteomes" id="UP000198634"/>
    </source>
</evidence>
<evidence type="ECO:0000256" key="5">
    <source>
        <dbReference type="ARBA" id="ARBA00022737"/>
    </source>
</evidence>
<dbReference type="EMBL" id="FOEP01000001">
    <property type="protein sequence ID" value="SEP64026.1"/>
    <property type="molecule type" value="Genomic_DNA"/>
</dbReference>
<comment type="function">
    <text evidence="8">Part of the outer membrane protein assembly complex, which is involved in assembly and insertion of beta-barrel proteins into the outer membrane.</text>
</comment>
<evidence type="ECO:0000256" key="7">
    <source>
        <dbReference type="ARBA" id="ARBA00023237"/>
    </source>
</evidence>
<proteinExistence type="inferred from homology"/>
<dbReference type="InterPro" id="IPR039910">
    <property type="entry name" value="D15-like"/>
</dbReference>
<dbReference type="Gene3D" id="2.40.160.50">
    <property type="entry name" value="membrane protein fhac: a member of the omp85/tpsb transporter family"/>
    <property type="match status" value="1"/>
</dbReference>
<evidence type="ECO:0000256" key="2">
    <source>
        <dbReference type="ARBA" id="ARBA00022452"/>
    </source>
</evidence>
<gene>
    <name evidence="8" type="primary">bamA</name>
    <name evidence="11" type="ORF">SAMN04488092_101455</name>
</gene>
<dbReference type="InterPro" id="IPR000184">
    <property type="entry name" value="Bac_surfAg_D15"/>
</dbReference>
<feature type="domain" description="POTRA" evidence="10">
    <location>
        <begin position="53"/>
        <end position="120"/>
    </location>
</feature>
<dbReference type="PROSITE" id="PS51779">
    <property type="entry name" value="POTRA"/>
    <property type="match status" value="3"/>
</dbReference>
<dbReference type="InterPro" id="IPR023707">
    <property type="entry name" value="OM_assembly_BamA"/>
</dbReference>
<dbReference type="Gene3D" id="3.10.20.310">
    <property type="entry name" value="membrane protein fhac"/>
    <property type="match status" value="5"/>
</dbReference>
<dbReference type="PIRSF" id="PIRSF006076">
    <property type="entry name" value="OM_assembly_OMP85"/>
    <property type="match status" value="1"/>
</dbReference>
<dbReference type="InterPro" id="IPR010827">
    <property type="entry name" value="BamA/TamA_POTRA"/>
</dbReference>
<evidence type="ECO:0000313" key="11">
    <source>
        <dbReference type="EMBL" id="SEP64026.1"/>
    </source>
</evidence>
<dbReference type="Proteomes" id="UP000198634">
    <property type="component" value="Unassembled WGS sequence"/>
</dbReference>
<dbReference type="NCBIfam" id="TIGR03303">
    <property type="entry name" value="OM_YaeT"/>
    <property type="match status" value="1"/>
</dbReference>
<evidence type="ECO:0000259" key="10">
    <source>
        <dbReference type="PROSITE" id="PS51779"/>
    </source>
</evidence>
<dbReference type="GO" id="GO:0043165">
    <property type="term" value="P:Gram-negative-bacterium-type cell outer membrane assembly"/>
    <property type="evidence" value="ECO:0007669"/>
    <property type="project" value="UniProtKB-UniRule"/>
</dbReference>
<comment type="subunit">
    <text evidence="8">Part of the Bam complex.</text>
</comment>
<dbReference type="PANTHER" id="PTHR12815:SF23">
    <property type="entry name" value="OUTER MEMBRANE PROTEIN ASSEMBLY FACTOR BAMA"/>
    <property type="match status" value="1"/>
</dbReference>
<dbReference type="Pfam" id="PF07244">
    <property type="entry name" value="POTRA"/>
    <property type="match status" value="5"/>
</dbReference>
<keyword evidence="4 8" id="KW-0732">Signal</keyword>
<dbReference type="STRING" id="657014.SAMN04488092_101455"/>
<dbReference type="AlphaFoldDB" id="A0A1H8ZHW8"/>
<keyword evidence="12" id="KW-1185">Reference proteome</keyword>
<keyword evidence="5 8" id="KW-0677">Repeat</keyword>
<organism evidence="11 12">
    <name type="scientific">Thalassovita taeanensis</name>
    <dbReference type="NCBI Taxonomy" id="657014"/>
    <lineage>
        <taxon>Bacteria</taxon>
        <taxon>Pseudomonadati</taxon>
        <taxon>Pseudomonadota</taxon>
        <taxon>Alphaproteobacteria</taxon>
        <taxon>Rhodobacterales</taxon>
        <taxon>Roseobacteraceae</taxon>
        <taxon>Thalassovita</taxon>
    </lineage>
</organism>
<dbReference type="GO" id="GO:0009279">
    <property type="term" value="C:cell outer membrane"/>
    <property type="evidence" value="ECO:0007669"/>
    <property type="project" value="UniProtKB-SubCell"/>
</dbReference>
<dbReference type="InterPro" id="IPR034746">
    <property type="entry name" value="POTRA"/>
</dbReference>
<reference evidence="11 12" key="1">
    <citation type="submission" date="2016-10" db="EMBL/GenBank/DDBJ databases">
        <authorList>
            <person name="de Groot N.N."/>
        </authorList>
    </citation>
    <scope>NUCLEOTIDE SEQUENCE [LARGE SCALE GENOMIC DNA]</scope>
    <source>
        <strain evidence="11 12">DSM 22007</strain>
    </source>
</reference>
<sequence length="791" mass="87239">MSDWVDRMNNNTGGRRVRHAAITNSLRQTGAAIFLCATTALVSLPTDAAAQSYRFNTVSIEGNQRIEAGTILSYAGIARGKTVSAAELNAAYQRIVASGLFESVEIEPRGGKLVIVVREFPTINKISIEGNRRLKDEALEAMIQSKSRLVFSPTVAERDAASIAEAYNQAGRLSATVTPRIIRRSDNRVDLVFEIFEGGITEIERLSFVGNEKYSDGRLRRVLQTKQAGLLRTLIKRDTLVEDRIEFDKQVLRDFYLSRGYVDFRITGVNAELTRERDGYYLTMNVQEGQQFRFGEISASSELADVDSDEFMAALKVKPGVIYSPTIVENSIARLERLANKKGLNFVRVEPRITRNDRDLTLDVEFVLSRGPRVFVERIDIEGNTTTMDQVIRRQFKIVEGDPFNPREIRESAERIRALGFFSASDVKAREGSSPDRVIVGVNVEETTTGSLSFGGTYSTNGGIGLVVSFKEENFLGRGQKIGLSFSGADTNRVYGLRFSEPAFLGRDLQFDFDLSYRETQSDFSSYDSTVGRFSPGFTFPVSDNGRLGLFYKAERLDMQDGGDVYGGIIGSEIAQGVLWSSGIGYNFSYDTRRTGLNPNAGVLFQFGQEFTGLGGDSEYVKTTAKAVAQTKVMNEEITLRATVEAGVLSMNSGSSRAVDRFQIGNGIMRGFEPDGIGPREIDGVTGSNDALGGDMFAVARFEAEFPLGLPEEYGISGGVFYDVGSLWGLGDTSTASGTVLYEGFNARHVLGLSLFWTTPVGPLRFNWTKALKKEDEDLEQTFNLTISTEF</sequence>
<evidence type="ECO:0000256" key="1">
    <source>
        <dbReference type="ARBA" id="ARBA00004370"/>
    </source>
</evidence>
<comment type="subcellular location">
    <subcellularLocation>
        <location evidence="8">Cell outer membrane</location>
    </subcellularLocation>
    <subcellularLocation>
        <location evidence="1">Membrane</location>
    </subcellularLocation>
</comment>
<dbReference type="Pfam" id="PF01103">
    <property type="entry name" value="Omp85"/>
    <property type="match status" value="1"/>
</dbReference>
<dbReference type="PANTHER" id="PTHR12815">
    <property type="entry name" value="SORTING AND ASSEMBLY MACHINERY SAMM50 PROTEIN FAMILY MEMBER"/>
    <property type="match status" value="1"/>
</dbReference>
<accession>A0A1H8ZHW8</accession>
<dbReference type="HAMAP" id="MF_01430">
    <property type="entry name" value="OM_assembly_BamA"/>
    <property type="match status" value="1"/>
</dbReference>
<name>A0A1H8ZHW8_9RHOB</name>
<evidence type="ECO:0000256" key="9">
    <source>
        <dbReference type="NCBIfam" id="TIGR03303"/>
    </source>
</evidence>
<evidence type="ECO:0000256" key="3">
    <source>
        <dbReference type="ARBA" id="ARBA00022692"/>
    </source>
</evidence>
<keyword evidence="7 8" id="KW-0998">Cell outer membrane</keyword>
<evidence type="ECO:0000256" key="8">
    <source>
        <dbReference type="HAMAP-Rule" id="MF_01430"/>
    </source>
</evidence>
<evidence type="ECO:0000256" key="4">
    <source>
        <dbReference type="ARBA" id="ARBA00022729"/>
    </source>
</evidence>
<keyword evidence="2 8" id="KW-1134">Transmembrane beta strand</keyword>
<keyword evidence="6 8" id="KW-0472">Membrane</keyword>